<feature type="compositionally biased region" description="Pro residues" evidence="3">
    <location>
        <begin position="889"/>
        <end position="900"/>
    </location>
</feature>
<evidence type="ECO:0000256" key="1">
    <source>
        <dbReference type="ARBA" id="ARBA00022786"/>
    </source>
</evidence>
<feature type="region of interest" description="Disordered" evidence="3">
    <location>
        <begin position="483"/>
        <end position="516"/>
    </location>
</feature>
<evidence type="ECO:0000313" key="5">
    <source>
        <dbReference type="EMBL" id="UYV83174.1"/>
    </source>
</evidence>
<evidence type="ECO:0000256" key="3">
    <source>
        <dbReference type="SAM" id="MobiDB-lite"/>
    </source>
</evidence>
<feature type="compositionally biased region" description="Basic and acidic residues" evidence="3">
    <location>
        <begin position="610"/>
        <end position="627"/>
    </location>
</feature>
<dbReference type="InterPro" id="IPR038765">
    <property type="entry name" value="Papain-like_cys_pep_sf"/>
</dbReference>
<evidence type="ECO:0000256" key="2">
    <source>
        <dbReference type="ARBA" id="ARBA00022801"/>
    </source>
</evidence>
<keyword evidence="1" id="KW-0833">Ubl conjugation pathway</keyword>
<dbReference type="SUPFAM" id="SSF54001">
    <property type="entry name" value="Cysteine proteinases"/>
    <property type="match status" value="1"/>
</dbReference>
<dbReference type="PROSITE" id="PS50235">
    <property type="entry name" value="USP_3"/>
    <property type="match status" value="1"/>
</dbReference>
<feature type="compositionally biased region" description="Basic and acidic residues" evidence="3">
    <location>
        <begin position="990"/>
        <end position="1005"/>
    </location>
</feature>
<accession>A0ABY6LPN7</accession>
<sequence length="1356" mass="151355">MPGQNNCFLNSAVQVLWHLDIFRRSFRELSGHACMAESCIFCALKELFTQFQYSQESALPPDALRRALAETFWDQRRFQLGYMDDAAECFENILLRIHFHIANSETEDMCNAAHCIPHQKFSMSLLEENVCHKCGAEGDSLTFTQMVHYVSTSALCSQSSSPDATFGTRLQQAGGLGDIRDCPASCGAKIQIRKSLLNGPDIVSIGLVWDSECPTLDHIMKVFQTLGMSLRLKDVFHSVADCASLTEHQLVGVVTYYGKHYSTFFFHNKLRVWIYFDDATVREIGPRWEQVVEKCRRGHFQPLLLMYSNPHGTLTSSVSAPKTTFMASSHRKSQRGQTCYEVKELLKGGNSLQKDPRVHYANLDASWRPASMLGCDQIDGPKPLHNEGPIYLNYNAGQLQENAEQSDSYISRKTVENVLNFQKLQWQRGGLCNISGNRNSSSSLESFDNLKKEAMANGSRRRDSGSWSGAENPYLYVVGSKRAGGGKPDSLSSDQGYDSYSVSSNDSYPSVAGSPSKLEPRLIKIPEDILSDENPKDYHNLCLKSDIFTAESTKKEMEGDITMAVILADKAAEKAHAALSLAFDSQKLIYAQLKKNCCLMRSTCLQNKLKDAEEKKRPGDHSRESGRHSRQGSRDSTSSRRARDQHYTDGSEKTIELYGTLPKRSGKKKVSHSPDGIPDFSSKPTKSKVKSDGHKGHKELNEDTHCNKSQLIKSPEIRKKPSKSERKLDKKESDFSDYASDWEQHSKRQSIRRSYSGGTSKNEEIFSDEDYDENMMGSKKQHKVRRKIVMGAFLRRKNRSLPDLREGQQGLSDDNGLSLDDSAMKTGDVCLSQLSRGFQQPHHAFVTKDLCNRPLLMRVTPPQITEAANPPASYNKISKSPVNKLPTPVKAPVPPKPPPRIDSIQALTPPEFLPPPPPELLCPVEGEDDVFIQAAEEQPDVNNDAPSGLLAEIQSKREQILQGTSQPKEASPAADPHPNTWLRELQNKQMEMRQKKKATEPKPAEPLKQASSPTKPPSRPALPIKVMKKEAVLPRSQTPDPLVEEKPAAPDNKSHSVRALASRFENIILQKTDEQPATSPAPNGHDEVDFAKPFTQQSSRFLAQPRTTLPSINPVENVHLMRAREMASKMESLQFRVSPDIGLMVTAQPCHLARTRLNSLDSILSRPDDKFPRSSDSSEPDSLYSRSSDQSDNTSQMSVDSGVLTEPPKMAAEQKTASPEEPSCKYPPSPVPAQPSSTEVRRPNKPPDYETAMQRLVLFRDRSQSISGTTLPATNGKKKKGPKKNVTFSDKVILVACADDEPEEHLPNPLLEKVYQQHLQQQDPAEQGQCNLCQQKSAMPPSQYCPDCSVYLSRFR</sequence>
<gene>
    <name evidence="5" type="ORF">LAZ67_23000057</name>
</gene>
<dbReference type="CDD" id="cd02257">
    <property type="entry name" value="Peptidase_C19"/>
    <property type="match status" value="1"/>
</dbReference>
<keyword evidence="6" id="KW-1185">Reference proteome</keyword>
<feature type="region of interest" description="Disordered" evidence="3">
    <location>
        <begin position="867"/>
        <end position="1055"/>
    </location>
</feature>
<feature type="compositionally biased region" description="Basic and acidic residues" evidence="3">
    <location>
        <begin position="1239"/>
        <end position="1248"/>
    </location>
</feature>
<dbReference type="Gene3D" id="3.90.70.10">
    <property type="entry name" value="Cysteine proteinases"/>
    <property type="match status" value="1"/>
</dbReference>
<protein>
    <submittedName>
        <fullName evidence="5">USP54</fullName>
    </submittedName>
</protein>
<feature type="compositionally biased region" description="Basic and acidic residues" evidence="3">
    <location>
        <begin position="715"/>
        <end position="734"/>
    </location>
</feature>
<proteinExistence type="predicted"/>
<dbReference type="PANTHER" id="PTHR22975">
    <property type="entry name" value="UBIQUITIN SPECIFIC PROTEINASE"/>
    <property type="match status" value="1"/>
</dbReference>
<feature type="domain" description="USP" evidence="4">
    <location>
        <begin position="1"/>
        <end position="310"/>
    </location>
</feature>
<feature type="compositionally biased region" description="Polar residues" evidence="3">
    <location>
        <begin position="1190"/>
        <end position="1199"/>
    </location>
</feature>
<dbReference type="Pfam" id="PF00443">
    <property type="entry name" value="UCH"/>
    <property type="match status" value="1"/>
</dbReference>
<feature type="compositionally biased region" description="Low complexity" evidence="3">
    <location>
        <begin position="1174"/>
        <end position="1188"/>
    </location>
</feature>
<feature type="region of interest" description="Disordered" evidence="3">
    <location>
        <begin position="610"/>
        <end position="763"/>
    </location>
</feature>
<feature type="compositionally biased region" description="Basic and acidic residues" evidence="3">
    <location>
        <begin position="689"/>
        <end position="706"/>
    </location>
</feature>
<dbReference type="InterPro" id="IPR052398">
    <property type="entry name" value="Ubiquitin_hydrolase_53/54"/>
</dbReference>
<dbReference type="InterPro" id="IPR001394">
    <property type="entry name" value="Peptidase_C19_UCH"/>
</dbReference>
<organism evidence="5 6">
    <name type="scientific">Cordylochernes scorpioides</name>
    <dbReference type="NCBI Taxonomy" id="51811"/>
    <lineage>
        <taxon>Eukaryota</taxon>
        <taxon>Metazoa</taxon>
        <taxon>Ecdysozoa</taxon>
        <taxon>Arthropoda</taxon>
        <taxon>Chelicerata</taxon>
        <taxon>Arachnida</taxon>
        <taxon>Pseudoscorpiones</taxon>
        <taxon>Cheliferoidea</taxon>
        <taxon>Chernetidae</taxon>
        <taxon>Cordylochernes</taxon>
    </lineage>
</organism>
<feature type="compositionally biased region" description="Low complexity" evidence="3">
    <location>
        <begin position="497"/>
        <end position="511"/>
    </location>
</feature>
<dbReference type="PANTHER" id="PTHR22975:SF9">
    <property type="entry name" value="ECHINUS SPLICE FORM 3"/>
    <property type="match status" value="1"/>
</dbReference>
<evidence type="ECO:0000259" key="4">
    <source>
        <dbReference type="PROSITE" id="PS50235"/>
    </source>
</evidence>
<reference evidence="5 6" key="1">
    <citation type="submission" date="2022-03" db="EMBL/GenBank/DDBJ databases">
        <title>A chromosomal length assembly of Cordylochernes scorpioides.</title>
        <authorList>
            <person name="Zeh D."/>
            <person name="Zeh J."/>
        </authorList>
    </citation>
    <scope>NUCLEOTIDE SEQUENCE [LARGE SCALE GENOMIC DNA]</scope>
    <source>
        <strain evidence="5">IN4F17</strain>
        <tissue evidence="5">Whole Body</tissue>
    </source>
</reference>
<feature type="compositionally biased region" description="Basic and acidic residues" evidence="3">
    <location>
        <begin position="637"/>
        <end position="655"/>
    </location>
</feature>
<feature type="compositionally biased region" description="Pro residues" evidence="3">
    <location>
        <begin position="911"/>
        <end position="920"/>
    </location>
</feature>
<keyword evidence="2" id="KW-0378">Hydrolase</keyword>
<dbReference type="EMBL" id="CP092885">
    <property type="protein sequence ID" value="UYV83174.1"/>
    <property type="molecule type" value="Genomic_DNA"/>
</dbReference>
<dbReference type="Proteomes" id="UP001235939">
    <property type="component" value="Chromosome 23"/>
</dbReference>
<feature type="compositionally biased region" description="Basic and acidic residues" evidence="3">
    <location>
        <begin position="1043"/>
        <end position="1054"/>
    </location>
</feature>
<name>A0ABY6LPN7_9ARAC</name>
<evidence type="ECO:0000313" key="6">
    <source>
        <dbReference type="Proteomes" id="UP001235939"/>
    </source>
</evidence>
<feature type="region of interest" description="Disordered" evidence="3">
    <location>
        <begin position="1163"/>
        <end position="1248"/>
    </location>
</feature>
<dbReference type="InterPro" id="IPR028889">
    <property type="entry name" value="USP"/>
</dbReference>